<feature type="transmembrane region" description="Helical" evidence="1">
    <location>
        <begin position="70"/>
        <end position="93"/>
    </location>
</feature>
<evidence type="ECO:0008006" key="4">
    <source>
        <dbReference type="Google" id="ProtNLM"/>
    </source>
</evidence>
<evidence type="ECO:0000313" key="3">
    <source>
        <dbReference type="Proteomes" id="UP000614601"/>
    </source>
</evidence>
<keyword evidence="3" id="KW-1185">Reference proteome</keyword>
<comment type="caution">
    <text evidence="2">The sequence shown here is derived from an EMBL/GenBank/DDBJ whole genome shotgun (WGS) entry which is preliminary data.</text>
</comment>
<feature type="transmembrane region" description="Helical" evidence="1">
    <location>
        <begin position="28"/>
        <end position="58"/>
    </location>
</feature>
<feature type="transmembrane region" description="Helical" evidence="1">
    <location>
        <begin position="157"/>
        <end position="175"/>
    </location>
</feature>
<dbReference type="EMBL" id="CAJFDH010000006">
    <property type="protein sequence ID" value="CAD5231171.1"/>
    <property type="molecule type" value="Genomic_DNA"/>
</dbReference>
<protein>
    <recommendedName>
        <fullName evidence="4">G_PROTEIN_RECEP_F1_2 domain-containing protein</fullName>
    </recommendedName>
</protein>
<keyword evidence="1" id="KW-1133">Transmembrane helix</keyword>
<dbReference type="Proteomes" id="UP000614601">
    <property type="component" value="Unassembled WGS sequence"/>
</dbReference>
<keyword evidence="1" id="KW-0812">Transmembrane</keyword>
<gene>
    <name evidence="2" type="ORF">BOKJ2_LOCUS14508</name>
</gene>
<dbReference type="OrthoDB" id="5860156at2759"/>
<sequence>MQYHQTEENPYAWDIEQPNLTTLEYDEFALATILLHINTYIAFIIAVIVNSTLFCLIFKYTPSHMKQYKIMLMPSVVIDVIFTTVLALGLFKIKTTDGVVMIALEGVAANFPLQVRICYVSLFGVLTLIITALLPTQTYYRYYCITRPNPMTIKQTMLLYAFVIAATVPVFYFSHESYSTSGLSRQPYNYATLWYKQVPAPNLLIGDEHSFYQNVNCKLTGTVMLTSYVMFAILAVKTVRVLKKECHNLSEKTKTLQRQLTYYLLLQAFLPCVVIIFPVIFIVVKLLLHQDSDSAAILSCLLVTWIPVFNPVMTICVMTPYRNGIVSLLGMRKVAVLNNSFSTTPI</sequence>
<keyword evidence="1" id="KW-0472">Membrane</keyword>
<dbReference type="AlphaFoldDB" id="A0A811LVT0"/>
<dbReference type="EMBL" id="CAJFCW020000006">
    <property type="protein sequence ID" value="CAG9128496.1"/>
    <property type="molecule type" value="Genomic_DNA"/>
</dbReference>
<dbReference type="PANTHER" id="PTHR22943">
    <property type="entry name" value="7-TRANSMEMBRANE DOMAIN RECEPTOR C.ELEGANS"/>
    <property type="match status" value="1"/>
</dbReference>
<dbReference type="InterPro" id="IPR019421">
    <property type="entry name" value="7TM_GPCR_serpentine_rcpt_Srd"/>
</dbReference>
<name>A0A811LVT0_9BILA</name>
<accession>A0A811LVT0</accession>
<dbReference type="Pfam" id="PF10317">
    <property type="entry name" value="7TM_GPCR_Srd"/>
    <property type="match status" value="1"/>
</dbReference>
<feature type="transmembrane region" description="Helical" evidence="1">
    <location>
        <begin position="113"/>
        <end position="136"/>
    </location>
</feature>
<organism evidence="2 3">
    <name type="scientific">Bursaphelenchus okinawaensis</name>
    <dbReference type="NCBI Taxonomy" id="465554"/>
    <lineage>
        <taxon>Eukaryota</taxon>
        <taxon>Metazoa</taxon>
        <taxon>Ecdysozoa</taxon>
        <taxon>Nematoda</taxon>
        <taxon>Chromadorea</taxon>
        <taxon>Rhabditida</taxon>
        <taxon>Tylenchina</taxon>
        <taxon>Tylenchomorpha</taxon>
        <taxon>Aphelenchoidea</taxon>
        <taxon>Aphelenchoididae</taxon>
        <taxon>Bursaphelenchus</taxon>
    </lineage>
</organism>
<feature type="transmembrane region" description="Helical" evidence="1">
    <location>
        <begin position="260"/>
        <end position="284"/>
    </location>
</feature>
<evidence type="ECO:0000256" key="1">
    <source>
        <dbReference type="SAM" id="Phobius"/>
    </source>
</evidence>
<reference evidence="2" key="1">
    <citation type="submission" date="2020-09" db="EMBL/GenBank/DDBJ databases">
        <authorList>
            <person name="Kikuchi T."/>
        </authorList>
    </citation>
    <scope>NUCLEOTIDE SEQUENCE</scope>
    <source>
        <strain evidence="2">SH1</strain>
    </source>
</reference>
<proteinExistence type="predicted"/>
<feature type="transmembrane region" description="Helical" evidence="1">
    <location>
        <begin position="296"/>
        <end position="321"/>
    </location>
</feature>
<evidence type="ECO:0000313" key="2">
    <source>
        <dbReference type="EMBL" id="CAD5231171.1"/>
    </source>
</evidence>
<dbReference type="Proteomes" id="UP000783686">
    <property type="component" value="Unassembled WGS sequence"/>
</dbReference>
<feature type="transmembrane region" description="Helical" evidence="1">
    <location>
        <begin position="219"/>
        <end position="239"/>
    </location>
</feature>
<dbReference type="SUPFAM" id="SSF81321">
    <property type="entry name" value="Family A G protein-coupled receptor-like"/>
    <property type="match status" value="1"/>
</dbReference>
<dbReference type="PANTHER" id="PTHR22943:SF248">
    <property type="entry name" value="SEVEN TM RECEPTOR"/>
    <property type="match status" value="1"/>
</dbReference>